<sequence>MSSNFALQHVKRLFNAQKTGHTGTLDPLASGLLPLMFGEATKFANDLIQASKTYEATVRLGYSSTTGDAEGELEEDSKRLQVIENLGENHILEVFSHMKGSMEQTPPMYSALKKEGKPLYEYARQGVEVERQARTIQLFQLNLLAFEKSGTEASISFEAECSKGTYIRTLGEDIAKALGTRGYLTALRRTKIGDLDVKEALTLEALQALHEKAGQFSLEQSLIEVDSLLTHLQAITLDQDSGRRFLHGQRLPLELTGQPAGRVRVYANLGTEPAAGKTAVFLGTGTLETHGKGGLLRPERLIQVNL</sequence>
<dbReference type="SUPFAM" id="SSF55120">
    <property type="entry name" value="Pseudouridine synthase"/>
    <property type="match status" value="1"/>
</dbReference>
<dbReference type="PANTHER" id="PTHR13767:SF2">
    <property type="entry name" value="PSEUDOURIDYLATE SYNTHASE TRUB1"/>
    <property type="match status" value="1"/>
</dbReference>
<dbReference type="Pfam" id="PF16198">
    <property type="entry name" value="TruB_C_2"/>
    <property type="match status" value="1"/>
</dbReference>
<keyword evidence="10" id="KW-1185">Reference proteome</keyword>
<evidence type="ECO:0000259" key="7">
    <source>
        <dbReference type="Pfam" id="PF09157"/>
    </source>
</evidence>
<accession>A0ABQ5YUM2</accession>
<feature type="domain" description="tRNA pseudouridine synthase II TruB subfamily 1 C-terminal" evidence="7">
    <location>
        <begin position="234"/>
        <end position="302"/>
    </location>
</feature>
<reference evidence="10" key="1">
    <citation type="journal article" date="2019" name="Int. J. Syst. Evol. Microbiol.">
        <title>The Global Catalogue of Microorganisms (GCM) 10K type strain sequencing project: providing services to taxonomists for standard genome sequencing and annotation.</title>
        <authorList>
            <consortium name="The Broad Institute Genomics Platform"/>
            <consortium name="The Broad Institute Genome Sequencing Center for Infectious Disease"/>
            <person name="Wu L."/>
            <person name="Ma J."/>
        </authorList>
    </citation>
    <scope>NUCLEOTIDE SEQUENCE [LARGE SCALE GENOMIC DNA]</scope>
    <source>
        <strain evidence="10">NBRC 105857</strain>
    </source>
</reference>
<comment type="caution">
    <text evidence="9">The sequence shown here is derived from an EMBL/GenBank/DDBJ whole genome shotgun (WGS) entry which is preliminary data.</text>
</comment>
<evidence type="ECO:0000256" key="3">
    <source>
        <dbReference type="ARBA" id="ARBA00022694"/>
    </source>
</evidence>
<gene>
    <name evidence="5 9" type="primary">truB</name>
    <name evidence="9" type="ORF">GCM10007875_28390</name>
</gene>
<evidence type="ECO:0000259" key="8">
    <source>
        <dbReference type="Pfam" id="PF16198"/>
    </source>
</evidence>
<name>A0ABQ5YUM2_9BURK</name>
<dbReference type="CDD" id="cd02573">
    <property type="entry name" value="PseudoU_synth_EcTruB"/>
    <property type="match status" value="1"/>
</dbReference>
<evidence type="ECO:0000259" key="6">
    <source>
        <dbReference type="Pfam" id="PF01509"/>
    </source>
</evidence>
<dbReference type="InterPro" id="IPR002501">
    <property type="entry name" value="PsdUridine_synth_N"/>
</dbReference>
<feature type="domain" description="tRNA pseudouridylate synthase B C-terminal" evidence="8">
    <location>
        <begin position="168"/>
        <end position="229"/>
    </location>
</feature>
<dbReference type="Pfam" id="PF09157">
    <property type="entry name" value="TruB-C_2"/>
    <property type="match status" value="1"/>
</dbReference>
<evidence type="ECO:0000256" key="5">
    <source>
        <dbReference type="HAMAP-Rule" id="MF_01080"/>
    </source>
</evidence>
<dbReference type="InterPro" id="IPR020103">
    <property type="entry name" value="PsdUridine_synth_cat_dom_sf"/>
</dbReference>
<dbReference type="EMBL" id="BSOJ01000038">
    <property type="protein sequence ID" value="GLR27747.1"/>
    <property type="molecule type" value="Genomic_DNA"/>
</dbReference>
<keyword evidence="4 5" id="KW-0413">Isomerase</keyword>
<dbReference type="Gene3D" id="3.30.2350.10">
    <property type="entry name" value="Pseudouridine synthase"/>
    <property type="match status" value="1"/>
</dbReference>
<dbReference type="NCBIfam" id="TIGR00431">
    <property type="entry name" value="TruB"/>
    <property type="match status" value="1"/>
</dbReference>
<dbReference type="InterPro" id="IPR015240">
    <property type="entry name" value="tRNA_sdUridine_synth_fam1_C"/>
</dbReference>
<dbReference type="Proteomes" id="UP001156664">
    <property type="component" value="Unassembled WGS sequence"/>
</dbReference>
<evidence type="ECO:0000313" key="9">
    <source>
        <dbReference type="EMBL" id="GLR27747.1"/>
    </source>
</evidence>
<dbReference type="Pfam" id="PF01509">
    <property type="entry name" value="TruB_N"/>
    <property type="match status" value="1"/>
</dbReference>
<comment type="similarity">
    <text evidence="2 5">Belongs to the pseudouridine synthase TruB family. Type 1 subfamily.</text>
</comment>
<dbReference type="CDD" id="cd21152">
    <property type="entry name" value="PUA_TruB_bacterial"/>
    <property type="match status" value="1"/>
</dbReference>
<feature type="active site" description="Nucleophile" evidence="5">
    <location>
        <position position="26"/>
    </location>
</feature>
<dbReference type="InterPro" id="IPR032819">
    <property type="entry name" value="TruB_C"/>
</dbReference>
<evidence type="ECO:0000256" key="1">
    <source>
        <dbReference type="ARBA" id="ARBA00000385"/>
    </source>
</evidence>
<evidence type="ECO:0000313" key="10">
    <source>
        <dbReference type="Proteomes" id="UP001156664"/>
    </source>
</evidence>
<dbReference type="PANTHER" id="PTHR13767">
    <property type="entry name" value="TRNA-PSEUDOURIDINE SYNTHASE"/>
    <property type="match status" value="1"/>
</dbReference>
<dbReference type="InterPro" id="IPR014780">
    <property type="entry name" value="tRNA_psdUridine_synth_TruB"/>
</dbReference>
<evidence type="ECO:0000256" key="4">
    <source>
        <dbReference type="ARBA" id="ARBA00023235"/>
    </source>
</evidence>
<organism evidence="9 10">
    <name type="scientific">Limnobacter litoralis</name>
    <dbReference type="NCBI Taxonomy" id="481366"/>
    <lineage>
        <taxon>Bacteria</taxon>
        <taxon>Pseudomonadati</taxon>
        <taxon>Pseudomonadota</taxon>
        <taxon>Betaproteobacteria</taxon>
        <taxon>Burkholderiales</taxon>
        <taxon>Burkholderiaceae</taxon>
        <taxon>Limnobacter</taxon>
    </lineage>
</organism>
<feature type="domain" description="Pseudouridine synthase II N-terminal" evidence="6">
    <location>
        <begin position="11"/>
        <end position="167"/>
    </location>
</feature>
<comment type="catalytic activity">
    <reaction evidence="1 5">
        <text>uridine(55) in tRNA = pseudouridine(55) in tRNA</text>
        <dbReference type="Rhea" id="RHEA:42532"/>
        <dbReference type="Rhea" id="RHEA-COMP:10101"/>
        <dbReference type="Rhea" id="RHEA-COMP:10102"/>
        <dbReference type="ChEBI" id="CHEBI:65314"/>
        <dbReference type="ChEBI" id="CHEBI:65315"/>
        <dbReference type="EC" id="5.4.99.25"/>
    </reaction>
</comment>
<dbReference type="HAMAP" id="MF_01080">
    <property type="entry name" value="TruB_bact"/>
    <property type="match status" value="1"/>
</dbReference>
<evidence type="ECO:0000256" key="2">
    <source>
        <dbReference type="ARBA" id="ARBA00005642"/>
    </source>
</evidence>
<proteinExistence type="inferred from homology"/>
<comment type="function">
    <text evidence="5">Responsible for synthesis of pseudouridine from uracil-55 in the psi GC loop of transfer RNAs.</text>
</comment>
<protein>
    <recommendedName>
        <fullName evidence="5">tRNA pseudouridine synthase B</fullName>
        <ecNumber evidence="5">5.4.99.25</ecNumber>
    </recommendedName>
    <alternativeName>
        <fullName evidence="5">tRNA pseudouridine(55) synthase</fullName>
        <shortName evidence="5">Psi55 synthase</shortName>
    </alternativeName>
    <alternativeName>
        <fullName evidence="5">tRNA pseudouridylate synthase</fullName>
    </alternativeName>
    <alternativeName>
        <fullName evidence="5">tRNA-uridine isomerase</fullName>
    </alternativeName>
</protein>
<dbReference type="EC" id="5.4.99.25" evidence="5"/>
<keyword evidence="3 5" id="KW-0819">tRNA processing</keyword>